<dbReference type="InterPro" id="IPR001962">
    <property type="entry name" value="Asn_synthase"/>
</dbReference>
<evidence type="ECO:0000259" key="4">
    <source>
        <dbReference type="Pfam" id="PF00733"/>
    </source>
</evidence>
<dbReference type="PANTHER" id="PTHR45937:SF1">
    <property type="entry name" value="ASPARAGINE SYNTHETASE DOMAIN-CONTAINING PROTEIN 1"/>
    <property type="match status" value="1"/>
</dbReference>
<name>A0AA36N887_9DINO</name>
<organism evidence="5 6">
    <name type="scientific">Effrenium voratum</name>
    <dbReference type="NCBI Taxonomy" id="2562239"/>
    <lineage>
        <taxon>Eukaryota</taxon>
        <taxon>Sar</taxon>
        <taxon>Alveolata</taxon>
        <taxon>Dinophyceae</taxon>
        <taxon>Suessiales</taxon>
        <taxon>Symbiodiniaceae</taxon>
        <taxon>Effrenium</taxon>
    </lineage>
</organism>
<keyword evidence="3" id="KW-0315">Glutamine amidotransferase</keyword>
<reference evidence="5" key="1">
    <citation type="submission" date="2023-08" db="EMBL/GenBank/DDBJ databases">
        <authorList>
            <person name="Chen Y."/>
            <person name="Shah S."/>
            <person name="Dougan E. K."/>
            <person name="Thang M."/>
            <person name="Chan C."/>
        </authorList>
    </citation>
    <scope>NUCLEOTIDE SEQUENCE</scope>
</reference>
<dbReference type="AlphaFoldDB" id="A0AA36N887"/>
<dbReference type="PANTHER" id="PTHR45937">
    <property type="entry name" value="ASPARAGINE SYNTHETASE DOMAIN-CONTAINING PROTEIN 1"/>
    <property type="match status" value="1"/>
</dbReference>
<dbReference type="Proteomes" id="UP001178507">
    <property type="component" value="Unassembled WGS sequence"/>
</dbReference>
<dbReference type="GO" id="GO:0006529">
    <property type="term" value="P:asparagine biosynthetic process"/>
    <property type="evidence" value="ECO:0007669"/>
    <property type="project" value="UniProtKB-KW"/>
</dbReference>
<gene>
    <name evidence="5" type="ORF">EVOR1521_LOCUS25466</name>
</gene>
<evidence type="ECO:0000313" key="6">
    <source>
        <dbReference type="Proteomes" id="UP001178507"/>
    </source>
</evidence>
<keyword evidence="6" id="KW-1185">Reference proteome</keyword>
<protein>
    <recommendedName>
        <fullName evidence="4">Asparagine synthetase domain-containing protein</fullName>
    </recommendedName>
</protein>
<evidence type="ECO:0000313" key="5">
    <source>
        <dbReference type="EMBL" id="CAJ1402620.1"/>
    </source>
</evidence>
<dbReference type="Pfam" id="PF00733">
    <property type="entry name" value="Asn_synthase"/>
    <property type="match status" value="2"/>
</dbReference>
<feature type="domain" description="Asparagine synthetase" evidence="4">
    <location>
        <begin position="191"/>
        <end position="341"/>
    </location>
</feature>
<feature type="domain" description="Asparagine synthetase" evidence="4">
    <location>
        <begin position="354"/>
        <end position="468"/>
    </location>
</feature>
<dbReference type="InterPro" id="IPR014729">
    <property type="entry name" value="Rossmann-like_a/b/a_fold"/>
</dbReference>
<sequence>MSETFIVQGVSSVLCRQRSLQYTVEGSTEAFQWTASASLPCALLVRGHVFAEAEALPWPAVAQHLAQVAPQLPELRRYFSSRRGSFWVVYALLSEDQLRVFAVTEPVGRVPLCMGEGKGELLLSPYWPLEQVPLAAGIALEALQLRQACPRLLHHWSAKEGLSSALDAFYGLHAEVELPEGSGSDDLTTRLRSLLLRSVERCLWDVEHVGLLFSGGLDDSGLLAWILTEKKLRCTGYTVGFHVEKKKNKYAYPEDLSSAEAAARELGLEWKAHVMNLEEAEELLLRCAPVVADWNSVKAAVGMTMLDACRLAAKDGLRVVLSGLGSEEAFAGYARHLRACAAGDAATAKDRTLGLASMWHRDLQRDFAVAAQAGVEIRYPFLDDDLLALALKLPAGACSREATESEAADGGKGALRAVARSLGAPRCISERRKRAAQYGSRVYNALKLLSNQAGKRLEASRFHQANYVMSVPGASHSRLALLFTSGYHSVQVYCLLKSWRFAVACIVPSDSPAAFAAAAEFAAAEGVPLARKSAKMEAGNGYDVPALIDALRCARDEYGVEACACGHVCALDLWCAVVAACDAASLRSVAPEWGVAAGQSTMRRIVHDGTVLQVSKFPDPSLLGALVTCPEDADAVLSALRSLVGPDATDDTDAGFVDCDFASSAFLACGLREVEGPKAAELREVQKAVVAFSRFRPGGGEGKGGGGWPFEHLVRVD</sequence>
<dbReference type="GO" id="GO:0004066">
    <property type="term" value="F:asparagine synthase (glutamine-hydrolyzing) activity"/>
    <property type="evidence" value="ECO:0007669"/>
    <property type="project" value="InterPro"/>
</dbReference>
<proteinExistence type="predicted"/>
<evidence type="ECO:0000256" key="1">
    <source>
        <dbReference type="ARBA" id="ARBA00022605"/>
    </source>
</evidence>
<comment type="caution">
    <text evidence="5">The sequence shown here is derived from an EMBL/GenBank/DDBJ whole genome shotgun (WGS) entry which is preliminary data.</text>
</comment>
<keyword evidence="1" id="KW-0028">Amino-acid biosynthesis</keyword>
<dbReference type="InterPro" id="IPR051857">
    <property type="entry name" value="Asn_synthetase_domain"/>
</dbReference>
<evidence type="ECO:0000256" key="3">
    <source>
        <dbReference type="ARBA" id="ARBA00022962"/>
    </source>
</evidence>
<dbReference type="SUPFAM" id="SSF52402">
    <property type="entry name" value="Adenine nucleotide alpha hydrolases-like"/>
    <property type="match status" value="1"/>
</dbReference>
<keyword evidence="2" id="KW-0061">Asparagine biosynthesis</keyword>
<evidence type="ECO:0000256" key="2">
    <source>
        <dbReference type="ARBA" id="ARBA00022888"/>
    </source>
</evidence>
<accession>A0AA36N887</accession>
<dbReference type="CDD" id="cd01991">
    <property type="entry name" value="Asn_synthase_B_C"/>
    <property type="match status" value="1"/>
</dbReference>
<dbReference type="EMBL" id="CAUJNA010003461">
    <property type="protein sequence ID" value="CAJ1402620.1"/>
    <property type="molecule type" value="Genomic_DNA"/>
</dbReference>
<dbReference type="Gene3D" id="3.40.50.620">
    <property type="entry name" value="HUPs"/>
    <property type="match status" value="1"/>
</dbReference>